<reference evidence="1 2" key="1">
    <citation type="submission" date="2013-10" db="EMBL/GenBank/DDBJ databases">
        <title>The Genome Sequence of Acinetobacter nectaris CIP 110549.</title>
        <authorList>
            <consortium name="The Broad Institute Genomics Platform"/>
            <consortium name="The Broad Institute Genome Sequencing Center for Infectious Disease"/>
            <person name="Cerqueira G."/>
            <person name="Feldgarden M."/>
            <person name="Courvalin P."/>
            <person name="Grillot-Courvalin C."/>
            <person name="Clermont D."/>
            <person name="Rocha E."/>
            <person name="Yoon E.-J."/>
            <person name="Nemec A."/>
            <person name="Young S.K."/>
            <person name="Zeng Q."/>
            <person name="Gargeya S."/>
            <person name="Fitzgerald M."/>
            <person name="Abouelleil A."/>
            <person name="Alvarado L."/>
            <person name="Berlin A.M."/>
            <person name="Chapman S.B."/>
            <person name="Gainer-Dewar J."/>
            <person name="Goldberg J."/>
            <person name="Gnerre S."/>
            <person name="Griggs A."/>
            <person name="Gujja S."/>
            <person name="Hansen M."/>
            <person name="Howarth C."/>
            <person name="Imamovic A."/>
            <person name="Ireland A."/>
            <person name="Larimer J."/>
            <person name="McCowan C."/>
            <person name="Murphy C."/>
            <person name="Pearson M."/>
            <person name="Poon T.W."/>
            <person name="Priest M."/>
            <person name="Roberts A."/>
            <person name="Saif S."/>
            <person name="Shea T."/>
            <person name="Sykes S."/>
            <person name="Wortman J."/>
            <person name="Nusbaum C."/>
            <person name="Birren B."/>
        </authorList>
    </citation>
    <scope>NUCLEOTIDE SEQUENCE [LARGE SCALE GENOMIC DNA]</scope>
    <source>
        <strain evidence="1 2">CIP 110549</strain>
    </source>
</reference>
<evidence type="ECO:0008006" key="3">
    <source>
        <dbReference type="Google" id="ProtNLM"/>
    </source>
</evidence>
<accession>V2TLV7</accession>
<dbReference type="HOGENOM" id="CLU_089204_0_0_6"/>
<organism evidence="1 2">
    <name type="scientific">Acinetobacter nectaris CIP 110549</name>
    <dbReference type="NCBI Taxonomy" id="1392540"/>
    <lineage>
        <taxon>Bacteria</taxon>
        <taxon>Pseudomonadati</taxon>
        <taxon>Pseudomonadota</taxon>
        <taxon>Gammaproteobacteria</taxon>
        <taxon>Moraxellales</taxon>
        <taxon>Moraxellaceae</taxon>
        <taxon>Acinetobacter</taxon>
    </lineage>
</organism>
<name>V2TLV7_9GAMM</name>
<dbReference type="PATRIC" id="fig|1392540.3.peg.1785"/>
<dbReference type="Proteomes" id="UP000023785">
    <property type="component" value="Unassembled WGS sequence"/>
</dbReference>
<evidence type="ECO:0000313" key="2">
    <source>
        <dbReference type="Proteomes" id="UP000023785"/>
    </source>
</evidence>
<dbReference type="EMBL" id="AYER01000007">
    <property type="protein sequence ID" value="ESK38317.1"/>
    <property type="molecule type" value="Genomic_DNA"/>
</dbReference>
<dbReference type="eggNOG" id="ENOG502ZNJR">
    <property type="taxonomic scope" value="Bacteria"/>
</dbReference>
<sequence length="237" mass="24731">MRFQRGATLIVVLIVLLLITIIGVYAVRQSLTGLNIATSSQAQQALFQSSDVPLYKFSNGGIANSITSSRSLLGYAKQNSGSEVVFCYRSGQQAGTALPTVPTPNNTSLIVGGVAQTTNGFCDANNLSSRSQLTQVTIVARPIANVAQPFSTYIKGTDTASIGDGQSALEAVQFRVYVTSVLPALSTASAASINVCLQQPSNSGATTQASCLSGLSIPFNTQIEDFQQTYCVNGVGC</sequence>
<dbReference type="OrthoDB" id="6707347at2"/>
<protein>
    <recommendedName>
        <fullName evidence="3">Type 4 fimbrial biogenesis protein PilX N-terminal domain-containing protein</fullName>
    </recommendedName>
</protein>
<dbReference type="AlphaFoldDB" id="V2TLV7"/>
<keyword evidence="2" id="KW-1185">Reference proteome</keyword>
<gene>
    <name evidence="1" type="ORF">P256_01850</name>
</gene>
<comment type="caution">
    <text evidence="1">The sequence shown here is derived from an EMBL/GenBank/DDBJ whole genome shotgun (WGS) entry which is preliminary data.</text>
</comment>
<dbReference type="STRING" id="1392540.P256_01850"/>
<dbReference type="RefSeq" id="WP_023273474.1">
    <property type="nucleotide sequence ID" value="NZ_KI530734.1"/>
</dbReference>
<evidence type="ECO:0000313" key="1">
    <source>
        <dbReference type="EMBL" id="ESK38317.1"/>
    </source>
</evidence>
<proteinExistence type="predicted"/>